<feature type="domain" description="Phosphotyrosine protein phosphatase I" evidence="5">
    <location>
        <begin position="5"/>
        <end position="186"/>
    </location>
</feature>
<accession>A0AB36I3V8</accession>
<dbReference type="InterPro" id="IPR017867">
    <property type="entry name" value="Tyr_phospatase_low_mol_wt"/>
</dbReference>
<dbReference type="InterPro" id="IPR036196">
    <property type="entry name" value="Ptyr_pPase_sf"/>
</dbReference>
<dbReference type="InterPro" id="IPR050438">
    <property type="entry name" value="LMW_PTPase"/>
</dbReference>
<feature type="active site" description="Nucleophile" evidence="4">
    <location>
        <position position="11"/>
    </location>
</feature>
<dbReference type="Proteomes" id="UP000186091">
    <property type="component" value="Unassembled WGS sequence"/>
</dbReference>
<name>A0AB36I3V8_CORGT</name>
<proteinExistence type="inferred from homology"/>
<evidence type="ECO:0000313" key="7">
    <source>
        <dbReference type="Proteomes" id="UP000186091"/>
    </source>
</evidence>
<dbReference type="PANTHER" id="PTHR11717:SF31">
    <property type="entry name" value="LOW MOLECULAR WEIGHT PROTEIN-TYROSINE-PHOSPHATASE ETP-RELATED"/>
    <property type="match status" value="1"/>
</dbReference>
<dbReference type="InterPro" id="IPR023485">
    <property type="entry name" value="Ptyr_pPase"/>
</dbReference>
<dbReference type="Pfam" id="PF01451">
    <property type="entry name" value="LMWPc"/>
    <property type="match status" value="1"/>
</dbReference>
<reference evidence="6 7" key="1">
    <citation type="submission" date="2015-12" db="EMBL/GenBank/DDBJ databases">
        <title>Genome sequence of Corynebacterium AS 1.542.</title>
        <authorList>
            <person name="Yang J."/>
            <person name="Yang S."/>
        </authorList>
    </citation>
    <scope>NUCLEOTIDE SEQUENCE [LARGE SCALE GENOMIC DNA]</scope>
    <source>
        <strain evidence="6 7">AS 1.542</strain>
    </source>
</reference>
<protein>
    <submittedName>
        <fullName evidence="6">Low molecular weight phosphatase family protein</fullName>
    </submittedName>
</protein>
<evidence type="ECO:0000313" key="6">
    <source>
        <dbReference type="EMBL" id="OKX78193.1"/>
    </source>
</evidence>
<dbReference type="RefSeq" id="WP_003855450.1">
    <property type="nucleotide sequence ID" value="NZ_JAAOYN010000001.1"/>
</dbReference>
<organism evidence="6 7">
    <name type="scientific">Corynebacterium glutamicum</name>
    <name type="common">Brevibacterium saccharolyticum</name>
    <dbReference type="NCBI Taxonomy" id="1718"/>
    <lineage>
        <taxon>Bacteria</taxon>
        <taxon>Bacillati</taxon>
        <taxon>Actinomycetota</taxon>
        <taxon>Actinomycetes</taxon>
        <taxon>Mycobacteriales</taxon>
        <taxon>Corynebacteriaceae</taxon>
        <taxon>Corynebacterium</taxon>
    </lineage>
</organism>
<keyword evidence="2" id="KW-0378">Hydrolase</keyword>
<keyword evidence="3" id="KW-0904">Protein phosphatase</keyword>
<dbReference type="AlphaFoldDB" id="A0AB36I3V8"/>
<feature type="active site" evidence="4">
    <location>
        <position position="17"/>
    </location>
</feature>
<sequence>MGDGFQILTVCTGNICRSPLAKQVLELELSGVDIFQVDSAGVRAMEKTPMPEFSLKIAREQGVKAPDSHRGKQVSEELIHKSDLILAMDRGHRKSLVQVSPRATRKVFTVLDFARLINATAPYDLQVELKLAGDSPVEKLHAAVEAARLSRSDLSPLDNPADEDVVDPYGKNQSVYEASAEQLLPAVHTIASYLKNALEYE</sequence>
<comment type="similarity">
    <text evidence="1">Belongs to the low molecular weight phosphotyrosine protein phosphatase family.</text>
</comment>
<dbReference type="PRINTS" id="PR00719">
    <property type="entry name" value="LMWPTPASE"/>
</dbReference>
<dbReference type="Gene3D" id="3.40.50.2300">
    <property type="match status" value="1"/>
</dbReference>
<dbReference type="GO" id="GO:0004725">
    <property type="term" value="F:protein tyrosine phosphatase activity"/>
    <property type="evidence" value="ECO:0007669"/>
    <property type="project" value="InterPro"/>
</dbReference>
<dbReference type="SMART" id="SM00226">
    <property type="entry name" value="LMWPc"/>
    <property type="match status" value="1"/>
</dbReference>
<evidence type="ECO:0000259" key="5">
    <source>
        <dbReference type="SMART" id="SM00226"/>
    </source>
</evidence>
<evidence type="ECO:0000256" key="4">
    <source>
        <dbReference type="PIRSR" id="PIRSR617867-1"/>
    </source>
</evidence>
<evidence type="ECO:0000256" key="3">
    <source>
        <dbReference type="ARBA" id="ARBA00022912"/>
    </source>
</evidence>
<dbReference type="EMBL" id="LOQT01000026">
    <property type="protein sequence ID" value="OKX78193.1"/>
    <property type="molecule type" value="Genomic_DNA"/>
</dbReference>
<gene>
    <name evidence="6" type="ORF">AUP69_12250</name>
</gene>
<evidence type="ECO:0000256" key="2">
    <source>
        <dbReference type="ARBA" id="ARBA00022801"/>
    </source>
</evidence>
<dbReference type="PANTHER" id="PTHR11717">
    <property type="entry name" value="LOW MOLECULAR WEIGHT PROTEIN TYROSINE PHOSPHATASE"/>
    <property type="match status" value="1"/>
</dbReference>
<dbReference type="SUPFAM" id="SSF52788">
    <property type="entry name" value="Phosphotyrosine protein phosphatases I"/>
    <property type="match status" value="1"/>
</dbReference>
<comment type="caution">
    <text evidence="6">The sequence shown here is derived from an EMBL/GenBank/DDBJ whole genome shotgun (WGS) entry which is preliminary data.</text>
</comment>
<evidence type="ECO:0000256" key="1">
    <source>
        <dbReference type="ARBA" id="ARBA00011063"/>
    </source>
</evidence>